<dbReference type="Proteomes" id="UP000252884">
    <property type="component" value="Unassembled WGS sequence"/>
</dbReference>
<proteinExistence type="predicted"/>
<gene>
    <name evidence="2" type="ORF">DES41_108269</name>
</gene>
<keyword evidence="1" id="KW-1133">Transmembrane helix</keyword>
<feature type="transmembrane region" description="Helical" evidence="1">
    <location>
        <begin position="38"/>
        <end position="57"/>
    </location>
</feature>
<dbReference type="EMBL" id="QPJK01000008">
    <property type="protein sequence ID" value="RCW68090.1"/>
    <property type="molecule type" value="Genomic_DNA"/>
</dbReference>
<sequence>MDQQHARPSFWKTPFGIAASLIAVVASVYLWIAHRDHFLALLPFAILAACPLMHVFMHRGHGGHAHGAKPKNNGTPRG</sequence>
<evidence type="ECO:0000313" key="2">
    <source>
        <dbReference type="EMBL" id="RCW68090.1"/>
    </source>
</evidence>
<reference evidence="2 3" key="1">
    <citation type="submission" date="2018-07" db="EMBL/GenBank/DDBJ databases">
        <title>Genomic Encyclopedia of Type Strains, Phase IV (KMG-IV): sequencing the most valuable type-strain genomes for metagenomic binning, comparative biology and taxonomic classification.</title>
        <authorList>
            <person name="Goeker M."/>
        </authorList>
    </citation>
    <scope>NUCLEOTIDE SEQUENCE [LARGE SCALE GENOMIC DNA]</scope>
    <source>
        <strain evidence="2 3">DSM 21634</strain>
    </source>
</reference>
<keyword evidence="3" id="KW-1185">Reference proteome</keyword>
<dbReference type="Pfam" id="PF11666">
    <property type="entry name" value="DUF2933"/>
    <property type="match status" value="1"/>
</dbReference>
<feature type="transmembrane region" description="Helical" evidence="1">
    <location>
        <begin position="12"/>
        <end position="32"/>
    </location>
</feature>
<keyword evidence="1" id="KW-0472">Membrane</keyword>
<name>A0A368XJ74_9BURK</name>
<accession>A0A368XJ74</accession>
<dbReference type="InterPro" id="IPR021682">
    <property type="entry name" value="DUF2933"/>
</dbReference>
<evidence type="ECO:0000256" key="1">
    <source>
        <dbReference type="SAM" id="Phobius"/>
    </source>
</evidence>
<keyword evidence="1" id="KW-0812">Transmembrane</keyword>
<dbReference type="RefSeq" id="WP_114470620.1">
    <property type="nucleotide sequence ID" value="NZ_QPJK01000008.1"/>
</dbReference>
<organism evidence="2 3">
    <name type="scientific">Pseudorhodoferax soli</name>
    <dbReference type="NCBI Taxonomy" id="545864"/>
    <lineage>
        <taxon>Bacteria</taxon>
        <taxon>Pseudomonadati</taxon>
        <taxon>Pseudomonadota</taxon>
        <taxon>Betaproteobacteria</taxon>
        <taxon>Burkholderiales</taxon>
        <taxon>Comamonadaceae</taxon>
    </lineage>
</organism>
<evidence type="ECO:0000313" key="3">
    <source>
        <dbReference type="Proteomes" id="UP000252884"/>
    </source>
</evidence>
<protein>
    <submittedName>
        <fullName evidence="2">DUF2933 family protein</fullName>
    </submittedName>
</protein>
<dbReference type="AlphaFoldDB" id="A0A368XJ74"/>
<comment type="caution">
    <text evidence="2">The sequence shown here is derived from an EMBL/GenBank/DDBJ whole genome shotgun (WGS) entry which is preliminary data.</text>
</comment>